<dbReference type="GO" id="GO:0005829">
    <property type="term" value="C:cytosol"/>
    <property type="evidence" value="ECO:0007669"/>
    <property type="project" value="TreeGrafter"/>
</dbReference>
<reference evidence="4" key="2">
    <citation type="submission" date="2025-08" db="UniProtKB">
        <authorList>
            <consortium name="RefSeq"/>
        </authorList>
    </citation>
    <scope>IDENTIFICATION</scope>
    <source>
        <tissue evidence="4">Leaf</tissue>
    </source>
</reference>
<dbReference type="GO" id="GO:0006611">
    <property type="term" value="P:protein export from nucleus"/>
    <property type="evidence" value="ECO:0007669"/>
    <property type="project" value="TreeGrafter"/>
</dbReference>
<dbReference type="InterPro" id="IPR013713">
    <property type="entry name" value="XPO2_central"/>
</dbReference>
<dbReference type="GO" id="GO:0005049">
    <property type="term" value="F:nuclear export signal receptor activity"/>
    <property type="evidence" value="ECO:0007669"/>
    <property type="project" value="TreeGrafter"/>
</dbReference>
<dbReference type="GO" id="GO:0031267">
    <property type="term" value="F:small GTPase binding"/>
    <property type="evidence" value="ECO:0007669"/>
    <property type="project" value="InterPro"/>
</dbReference>
<dbReference type="SUPFAM" id="SSF48371">
    <property type="entry name" value="ARM repeat"/>
    <property type="match status" value="1"/>
</dbReference>
<feature type="domain" description="Exportin-2 C-terminal" evidence="1">
    <location>
        <begin position="409"/>
        <end position="665"/>
    </location>
</feature>
<dbReference type="OrthoDB" id="3268246at2759"/>
<dbReference type="RefSeq" id="XP_018461205.1">
    <property type="nucleotide sequence ID" value="XM_018605703.1"/>
</dbReference>
<dbReference type="GO" id="GO:0006606">
    <property type="term" value="P:protein import into nucleus"/>
    <property type="evidence" value="ECO:0007669"/>
    <property type="project" value="TreeGrafter"/>
</dbReference>
<reference evidence="3" key="1">
    <citation type="journal article" date="2019" name="Database">
        <title>The radish genome database (RadishGD): an integrated information resource for radish genomics.</title>
        <authorList>
            <person name="Yu H.J."/>
            <person name="Baek S."/>
            <person name="Lee Y.J."/>
            <person name="Cho A."/>
            <person name="Mun J.H."/>
        </authorList>
    </citation>
    <scope>NUCLEOTIDE SEQUENCE [LARGE SCALE GENOMIC DNA]</scope>
    <source>
        <strain evidence="3">cv. WK10039</strain>
    </source>
</reference>
<dbReference type="AlphaFoldDB" id="A0A6J0LLU4"/>
<dbReference type="GO" id="GO:0005635">
    <property type="term" value="C:nuclear envelope"/>
    <property type="evidence" value="ECO:0007669"/>
    <property type="project" value="TreeGrafter"/>
</dbReference>
<sequence>MESSSLSPHIKSELNEAMMIIGQKGYLKSWPTFLPRIISQLRAAVSDKDYASVNDILGTADSIFKKFRQTCMTDDQMSDLSYCQDLFSEPLIETFRDTDSLLQTNSIVSHKSLIQSQTLCLSMCFSLGFKFLPDYFKNNVDSMMLLFSKYVQSSASPELEVLNGLKCALLALINQYIEKHEKDCGRYVSEFVRLIFSLAKDSRDEVATYALMYLTTVSTSSHHHYLFGDNSSIKTLCLEAVIPNVLLRVEEEELFNMNYMEFIRRDIELSGVDNRRRMACELLRGLATNYASQVVYVVLLELQKLHRSFSENRAALWRNEVCVIDLVISVGDISPGDIVRMAFQKIILSQLHSFDNGSYPMLKARCLKFLAVFSADIQKPVGIELLKDLARLLQAESNVVHSYAASCIEKLLLVKEEGGKSRYVARDIDEVLIMRNLFDALKLVESEENPFVMKCIMRVLSVAEMSADAATSYIVRLTAVLNEVCKLPKNSVFNRYVFESIALLLRRAYERDIPPTSAFEMVLFPSVKMILDRKLEDFMPYALQLMAQFIELNNASSDDIMDICLLHDLDSKNLAGLVRLIQTVLPIAPENFDHVWPYALTISKRLVSSPRTQKEGFDLLCVVFKELRPTRIDMEHVLPVLFQLYQANKTIRFQKALLLFFSLVVRCAEIIEDVHNAIKKEDHAEGIKDPKELLVSTVSHLSRLANPPGVLQIIIDENLDQSNKQDWAQICTTYQASGGL</sequence>
<dbReference type="Gene3D" id="1.25.10.10">
    <property type="entry name" value="Leucine-rich Repeat Variant"/>
    <property type="match status" value="1"/>
</dbReference>
<feature type="domain" description="Exportin-2 central" evidence="2">
    <location>
        <begin position="63"/>
        <end position="408"/>
    </location>
</feature>
<gene>
    <name evidence="4" type="primary">LOC108832207</name>
</gene>
<dbReference type="InterPro" id="IPR016024">
    <property type="entry name" value="ARM-type_fold"/>
</dbReference>
<dbReference type="KEGG" id="rsz:108832207"/>
<organism evidence="3 4">
    <name type="scientific">Raphanus sativus</name>
    <name type="common">Radish</name>
    <name type="synonym">Raphanus raphanistrum var. sativus</name>
    <dbReference type="NCBI Taxonomy" id="3726"/>
    <lineage>
        <taxon>Eukaryota</taxon>
        <taxon>Viridiplantae</taxon>
        <taxon>Streptophyta</taxon>
        <taxon>Embryophyta</taxon>
        <taxon>Tracheophyta</taxon>
        <taxon>Spermatophyta</taxon>
        <taxon>Magnoliopsida</taxon>
        <taxon>eudicotyledons</taxon>
        <taxon>Gunneridae</taxon>
        <taxon>Pentapetalae</taxon>
        <taxon>rosids</taxon>
        <taxon>malvids</taxon>
        <taxon>Brassicales</taxon>
        <taxon>Brassicaceae</taxon>
        <taxon>Brassiceae</taxon>
        <taxon>Raphanus</taxon>
    </lineage>
</organism>
<dbReference type="Proteomes" id="UP000504610">
    <property type="component" value="Chromosome 2"/>
</dbReference>
<proteinExistence type="predicted"/>
<dbReference type="Pfam" id="PF03378">
    <property type="entry name" value="CAS_CSE1"/>
    <property type="match status" value="1"/>
</dbReference>
<protein>
    <submittedName>
        <fullName evidence="4">Exportin-2-like</fullName>
    </submittedName>
</protein>
<evidence type="ECO:0000313" key="3">
    <source>
        <dbReference type="Proteomes" id="UP000504610"/>
    </source>
</evidence>
<keyword evidence="3" id="KW-1185">Reference proteome</keyword>
<dbReference type="InterPro" id="IPR011989">
    <property type="entry name" value="ARM-like"/>
</dbReference>
<evidence type="ECO:0000259" key="1">
    <source>
        <dbReference type="Pfam" id="PF03378"/>
    </source>
</evidence>
<evidence type="ECO:0000313" key="4">
    <source>
        <dbReference type="RefSeq" id="XP_018461205.1"/>
    </source>
</evidence>
<dbReference type="PANTHER" id="PTHR10997:SF8">
    <property type="entry name" value="EXPORTIN-2"/>
    <property type="match status" value="1"/>
</dbReference>
<accession>A0A6J0LLU4</accession>
<evidence type="ECO:0000259" key="2">
    <source>
        <dbReference type="Pfam" id="PF08506"/>
    </source>
</evidence>
<name>A0A6J0LLU4_RAPSA</name>
<dbReference type="PANTHER" id="PTHR10997">
    <property type="entry name" value="IMPORTIN-7, 8, 11"/>
    <property type="match status" value="1"/>
</dbReference>
<dbReference type="GeneID" id="108832207"/>
<dbReference type="InterPro" id="IPR005043">
    <property type="entry name" value="XPO2_C"/>
</dbReference>
<dbReference type="Pfam" id="PF08506">
    <property type="entry name" value="Cse1"/>
    <property type="match status" value="1"/>
</dbReference>